<sequence length="182" mass="20703">MPEEPSPNPAIPPQLEEIEQKFPSWYLGGVKLVLLTLLLVQFLAMVWGIWETIEQAFIHAQRGLLSLLKSMIVNILLLLALLEVSRTILTYFTLGRVKVTYIVDSVLAVLLSETLVTWFSNEPLSRYVELVMVLLALTFLRVIAIRYHPSSGAKEKKPFLDPTLPGGWYRRRKDDAGKRQGK</sequence>
<organism evidence="8 9">
    <name type="scientific">Leptospirillum ferrodiazotrophum</name>
    <dbReference type="NCBI Taxonomy" id="412449"/>
    <lineage>
        <taxon>Bacteria</taxon>
        <taxon>Pseudomonadati</taxon>
        <taxon>Nitrospirota</taxon>
        <taxon>Nitrospiria</taxon>
        <taxon>Nitrospirales</taxon>
        <taxon>Nitrospiraceae</taxon>
        <taxon>Leptospirillum</taxon>
    </lineage>
</organism>
<feature type="transmembrane region" description="Helical" evidence="7">
    <location>
        <begin position="70"/>
        <end position="89"/>
    </location>
</feature>
<protein>
    <recommendedName>
        <fullName evidence="10">Phosphate-starvation-inducible E-like protein</fullName>
    </recommendedName>
</protein>
<feature type="transmembrane region" description="Helical" evidence="7">
    <location>
        <begin position="25"/>
        <end position="50"/>
    </location>
</feature>
<dbReference type="InterPro" id="IPR020948">
    <property type="entry name" value="P_starv_induced_PsiE-like"/>
</dbReference>
<keyword evidence="3 7" id="KW-0812">Transmembrane</keyword>
<keyword evidence="5 7" id="KW-0472">Membrane</keyword>
<gene>
    <name evidence="8" type="ORF">UBAL3_92050124</name>
</gene>
<feature type="compositionally biased region" description="Basic and acidic residues" evidence="6">
    <location>
        <begin position="172"/>
        <end position="182"/>
    </location>
</feature>
<feature type="transmembrane region" description="Helical" evidence="7">
    <location>
        <begin position="127"/>
        <end position="147"/>
    </location>
</feature>
<evidence type="ECO:0000256" key="6">
    <source>
        <dbReference type="SAM" id="MobiDB-lite"/>
    </source>
</evidence>
<dbReference type="Pfam" id="PF06146">
    <property type="entry name" value="PsiE"/>
    <property type="match status" value="1"/>
</dbReference>
<evidence type="ECO:0008006" key="10">
    <source>
        <dbReference type="Google" id="ProtNLM"/>
    </source>
</evidence>
<evidence type="ECO:0000256" key="1">
    <source>
        <dbReference type="ARBA" id="ARBA00004651"/>
    </source>
</evidence>
<dbReference type="EMBL" id="GG693873">
    <property type="protein sequence ID" value="EES52752.1"/>
    <property type="molecule type" value="Genomic_DNA"/>
</dbReference>
<keyword evidence="4 7" id="KW-1133">Transmembrane helix</keyword>
<evidence type="ECO:0000313" key="9">
    <source>
        <dbReference type="Proteomes" id="UP000009374"/>
    </source>
</evidence>
<keyword evidence="2" id="KW-1003">Cell membrane</keyword>
<dbReference type="Proteomes" id="UP000009374">
    <property type="component" value="Unassembled WGS sequence"/>
</dbReference>
<accession>C6HX42</accession>
<proteinExistence type="predicted"/>
<feature type="region of interest" description="Disordered" evidence="6">
    <location>
        <begin position="153"/>
        <end position="182"/>
    </location>
</feature>
<reference evidence="8 9" key="1">
    <citation type="journal article" date="2009" name="Appl. Environ. Microbiol.">
        <title>Community genomic and proteomic analyses of chemoautotrophic iron-oxidizing "Leptospirillum rubarum" (Group II) and "Leptospirillum ferrodiazotrophum" (Group III) bacteria in acid mine drainage biofilms.</title>
        <authorList>
            <person name="Goltsman D.S."/>
            <person name="Denef V.J."/>
            <person name="Singer S.W."/>
            <person name="VerBerkmoes N.C."/>
            <person name="Lefsrud M."/>
            <person name="Mueller R.S."/>
            <person name="Dick G.J."/>
            <person name="Sun C.L."/>
            <person name="Wheeler K.E."/>
            <person name="Zemla A."/>
            <person name="Baker B.J."/>
            <person name="Hauser L."/>
            <person name="Land M."/>
            <person name="Shah M.B."/>
            <person name="Thelen M.P."/>
            <person name="Hettich R.L."/>
            <person name="Banfield J.F."/>
        </authorList>
    </citation>
    <scope>NUCLEOTIDE SEQUENCE [LARGE SCALE GENOMIC DNA]</scope>
</reference>
<evidence type="ECO:0000256" key="2">
    <source>
        <dbReference type="ARBA" id="ARBA00022475"/>
    </source>
</evidence>
<keyword evidence="9" id="KW-1185">Reference proteome</keyword>
<evidence type="ECO:0000256" key="3">
    <source>
        <dbReference type="ARBA" id="ARBA00022692"/>
    </source>
</evidence>
<evidence type="ECO:0000256" key="4">
    <source>
        <dbReference type="ARBA" id="ARBA00022989"/>
    </source>
</evidence>
<dbReference type="AlphaFoldDB" id="C6HX42"/>
<evidence type="ECO:0000256" key="5">
    <source>
        <dbReference type="ARBA" id="ARBA00023136"/>
    </source>
</evidence>
<name>C6HX42_9BACT</name>
<evidence type="ECO:0000313" key="8">
    <source>
        <dbReference type="EMBL" id="EES52752.1"/>
    </source>
</evidence>
<evidence type="ECO:0000256" key="7">
    <source>
        <dbReference type="SAM" id="Phobius"/>
    </source>
</evidence>
<comment type="subcellular location">
    <subcellularLocation>
        <location evidence="1">Cell membrane</location>
        <topology evidence="1">Multi-pass membrane protein</topology>
    </subcellularLocation>
</comment>
<dbReference type="GO" id="GO:0005886">
    <property type="term" value="C:plasma membrane"/>
    <property type="evidence" value="ECO:0007669"/>
    <property type="project" value="UniProtKB-SubCell"/>
</dbReference>